<accession>A0A1W1XYZ3</accession>
<dbReference type="OrthoDB" id="9796999at2"/>
<dbReference type="Proteomes" id="UP000192761">
    <property type="component" value="Unassembled WGS sequence"/>
</dbReference>
<keyword evidence="2" id="KW-1185">Reference proteome</keyword>
<sequence length="188" mass="20979">MDEQILTFATETDWASWLMQHGTGNNGIWLRLAKQGAPHATLSYAQALEVALCHGWIDGQKRADDAHHWLQRFTPRRARSVWSQINRDKAQALIDSGRMQPAGLQQVHAAQQDGRWDAAYAPASKATVPDDLQAALDATPQAAAFFATLSSANRYAILYRLQQCKTPQKRAEKLALMLGMLLRGETFH</sequence>
<dbReference type="AlphaFoldDB" id="A0A1W1XYZ3"/>
<gene>
    <name evidence="1" type="ORF">SAMN02745857_03597</name>
</gene>
<proteinExistence type="predicted"/>
<evidence type="ECO:0000313" key="2">
    <source>
        <dbReference type="Proteomes" id="UP000192761"/>
    </source>
</evidence>
<name>A0A1W1XYZ3_9NEIS</name>
<dbReference type="Pfam" id="PF13376">
    <property type="entry name" value="OmdA"/>
    <property type="match status" value="1"/>
</dbReference>
<organism evidence="1 2">
    <name type="scientific">Andreprevotia lacus DSM 23236</name>
    <dbReference type="NCBI Taxonomy" id="1121001"/>
    <lineage>
        <taxon>Bacteria</taxon>
        <taxon>Pseudomonadati</taxon>
        <taxon>Pseudomonadota</taxon>
        <taxon>Betaproteobacteria</taxon>
        <taxon>Neisseriales</taxon>
        <taxon>Chitinibacteraceae</taxon>
        <taxon>Andreprevotia</taxon>
    </lineage>
</organism>
<dbReference type="EMBL" id="FWXD01000029">
    <property type="protein sequence ID" value="SMC29095.1"/>
    <property type="molecule type" value="Genomic_DNA"/>
</dbReference>
<reference evidence="1 2" key="1">
    <citation type="submission" date="2017-04" db="EMBL/GenBank/DDBJ databases">
        <authorList>
            <person name="Afonso C.L."/>
            <person name="Miller P.J."/>
            <person name="Scott M.A."/>
            <person name="Spackman E."/>
            <person name="Goraichik I."/>
            <person name="Dimitrov K.M."/>
            <person name="Suarez D.L."/>
            <person name="Swayne D.E."/>
        </authorList>
    </citation>
    <scope>NUCLEOTIDE SEQUENCE [LARGE SCALE GENOMIC DNA]</scope>
    <source>
        <strain evidence="1 2">DSM 23236</strain>
    </source>
</reference>
<evidence type="ECO:0000313" key="1">
    <source>
        <dbReference type="EMBL" id="SMC29095.1"/>
    </source>
</evidence>
<dbReference type="RefSeq" id="WP_084092541.1">
    <property type="nucleotide sequence ID" value="NZ_FWXD01000029.1"/>
</dbReference>
<protein>
    <submittedName>
        <fullName evidence="1">Uncharacterized conserved protein YdeI, YjbR/CyaY-like superfamily, DUF1801 family</fullName>
    </submittedName>
</protein>